<gene>
    <name evidence="1" type="ORF">DdX_14455</name>
</gene>
<keyword evidence="2" id="KW-1185">Reference proteome</keyword>
<comment type="caution">
    <text evidence="1">The sequence shown here is derived from an EMBL/GenBank/DDBJ whole genome shotgun (WGS) entry which is preliminary data.</text>
</comment>
<protein>
    <submittedName>
        <fullName evidence="1">Uncharacterized protein</fullName>
    </submittedName>
</protein>
<organism evidence="1 2">
    <name type="scientific">Ditylenchus destructor</name>
    <dbReference type="NCBI Taxonomy" id="166010"/>
    <lineage>
        <taxon>Eukaryota</taxon>
        <taxon>Metazoa</taxon>
        <taxon>Ecdysozoa</taxon>
        <taxon>Nematoda</taxon>
        <taxon>Chromadorea</taxon>
        <taxon>Rhabditida</taxon>
        <taxon>Tylenchina</taxon>
        <taxon>Tylenchomorpha</taxon>
        <taxon>Sphaerularioidea</taxon>
        <taxon>Anguinidae</taxon>
        <taxon>Anguininae</taxon>
        <taxon>Ditylenchus</taxon>
    </lineage>
</organism>
<sequence>MAELKAIERRFNAAGYIQNATVSGNLWPNPWNRATLIPSFISILQPIRLFCFRIDKTEEILINATPPKMEFNFLAVLMLIHSKFQCRNVQSRIRSHANR</sequence>
<evidence type="ECO:0000313" key="2">
    <source>
        <dbReference type="Proteomes" id="UP001201812"/>
    </source>
</evidence>
<dbReference type="AlphaFoldDB" id="A0AAD4MRS0"/>
<proteinExistence type="predicted"/>
<name>A0AAD4MRS0_9BILA</name>
<accession>A0AAD4MRS0</accession>
<dbReference type="Proteomes" id="UP001201812">
    <property type="component" value="Unassembled WGS sequence"/>
</dbReference>
<evidence type="ECO:0000313" key="1">
    <source>
        <dbReference type="EMBL" id="KAI1704093.1"/>
    </source>
</evidence>
<reference evidence="1" key="1">
    <citation type="submission" date="2022-01" db="EMBL/GenBank/DDBJ databases">
        <title>Genome Sequence Resource for Two Populations of Ditylenchus destructor, the Migratory Endoparasitic Phytonematode.</title>
        <authorList>
            <person name="Zhang H."/>
            <person name="Lin R."/>
            <person name="Xie B."/>
        </authorList>
    </citation>
    <scope>NUCLEOTIDE SEQUENCE</scope>
    <source>
        <strain evidence="1">BazhouSP</strain>
    </source>
</reference>
<dbReference type="EMBL" id="JAKKPZ010000072">
    <property type="protein sequence ID" value="KAI1704093.1"/>
    <property type="molecule type" value="Genomic_DNA"/>
</dbReference>